<evidence type="ECO:0000313" key="3">
    <source>
        <dbReference type="Proteomes" id="UP000223968"/>
    </source>
</evidence>
<protein>
    <recommendedName>
        <fullName evidence="1">DUF7029 domain-containing protein</fullName>
    </recommendedName>
</protein>
<dbReference type="OrthoDB" id="5382170at2759"/>
<comment type="caution">
    <text evidence="2">The sequence shown here is derived from an EMBL/GenBank/DDBJ whole genome shotgun (WGS) entry which is preliminary data.</text>
</comment>
<accession>A0A2B7Y406</accession>
<evidence type="ECO:0000259" key="1">
    <source>
        <dbReference type="Pfam" id="PF22974"/>
    </source>
</evidence>
<feature type="domain" description="DUF7029" evidence="1">
    <location>
        <begin position="48"/>
        <end position="146"/>
    </location>
</feature>
<dbReference type="AlphaFoldDB" id="A0A2B7Y406"/>
<reference evidence="2 3" key="1">
    <citation type="submission" date="2017-10" db="EMBL/GenBank/DDBJ databases">
        <title>Comparative genomics in systemic dimorphic fungi from Ajellomycetaceae.</title>
        <authorList>
            <person name="Munoz J.F."/>
            <person name="Mcewen J.G."/>
            <person name="Clay O.K."/>
            <person name="Cuomo C.A."/>
        </authorList>
    </citation>
    <scope>NUCLEOTIDE SEQUENCE [LARGE SCALE GENOMIC DNA]</scope>
    <source>
        <strain evidence="2 3">UAMH5409</strain>
    </source>
</reference>
<dbReference type="EMBL" id="PDNB01000021">
    <property type="protein sequence ID" value="PGH15945.1"/>
    <property type="molecule type" value="Genomic_DNA"/>
</dbReference>
<evidence type="ECO:0000313" key="2">
    <source>
        <dbReference type="EMBL" id="PGH15945.1"/>
    </source>
</evidence>
<organism evidence="2 3">
    <name type="scientific">Helicocarpus griseus UAMH5409</name>
    <dbReference type="NCBI Taxonomy" id="1447875"/>
    <lineage>
        <taxon>Eukaryota</taxon>
        <taxon>Fungi</taxon>
        <taxon>Dikarya</taxon>
        <taxon>Ascomycota</taxon>
        <taxon>Pezizomycotina</taxon>
        <taxon>Eurotiomycetes</taxon>
        <taxon>Eurotiomycetidae</taxon>
        <taxon>Onygenales</taxon>
        <taxon>Ajellomycetaceae</taxon>
        <taxon>Helicocarpus</taxon>
    </lineage>
</organism>
<sequence>MGCNAIYQFEGGRCVSSLLKKQTSLDFLEGFDDQAVPDGSVFTASLTVKSQKPILKLEDIEPDLKDVSCSEKELTLHFALDDALEKVAKGIEHLSDLVVVSSHLDCNEDDQRAPHIITETTVHKEKKIISLSKTSCEWKDAFSMMEVSFARKPANQVSARRNIGLKKRQEPPPTPVEQPKPTRFFPSVAESAIASAHPTSNGGLDVSVVDKVIMPPKIPGASLFMQGVTLTCKNCSLGGNLGLSQRTFKFKDPDDPIELIDSIAKFIEHAAVQVDVDDLFAHIELATRLDLVGNALNFTVPLPVIPLTPFMIPGIIAFGVHFIPQIEVALTANQSFEFEYGFRVSVPFAPEILLFVQSFIGPIKGGVGATFNIPSVNVKVDQLEHVDGKCNLLPTNSTKPADNNKEQFPIPTLDVIGDFTNIVPSIELSVGAFAEMEIGNKAFDDLMRAEYTIAEKEFPLPTACLAFDKERSRLRR</sequence>
<name>A0A2B7Y406_9EURO</name>
<gene>
    <name evidence="2" type="ORF">AJ79_02112</name>
</gene>
<dbReference type="Proteomes" id="UP000223968">
    <property type="component" value="Unassembled WGS sequence"/>
</dbReference>
<dbReference type="Pfam" id="PF22974">
    <property type="entry name" value="DUF7029"/>
    <property type="match status" value="1"/>
</dbReference>
<dbReference type="InterPro" id="IPR054293">
    <property type="entry name" value="DUF7029"/>
</dbReference>
<proteinExistence type="predicted"/>
<keyword evidence="3" id="KW-1185">Reference proteome</keyword>